<comment type="subcellular location">
    <subcellularLocation>
        <location evidence="1">Plastid</location>
        <location evidence="1">Chloroplast</location>
    </subcellularLocation>
</comment>
<name>A0A438J8X6_VITVI</name>
<feature type="region of interest" description="Disordered" evidence="5">
    <location>
        <begin position="128"/>
        <end position="172"/>
    </location>
</feature>
<dbReference type="GO" id="GO:0006412">
    <property type="term" value="P:translation"/>
    <property type="evidence" value="ECO:0007669"/>
    <property type="project" value="InterPro"/>
</dbReference>
<comment type="caution">
    <text evidence="6">The sequence shown here is derived from an EMBL/GenBank/DDBJ whole genome shotgun (WGS) entry which is preliminary data.</text>
</comment>
<organism evidence="6 7">
    <name type="scientific">Vitis vinifera</name>
    <name type="common">Grape</name>
    <dbReference type="NCBI Taxonomy" id="29760"/>
    <lineage>
        <taxon>Eukaryota</taxon>
        <taxon>Viridiplantae</taxon>
        <taxon>Streptophyta</taxon>
        <taxon>Embryophyta</taxon>
        <taxon>Tracheophyta</taxon>
        <taxon>Spermatophyta</taxon>
        <taxon>Magnoliopsida</taxon>
        <taxon>eudicotyledons</taxon>
        <taxon>Gunneridae</taxon>
        <taxon>Pentapetalae</taxon>
        <taxon>rosids</taxon>
        <taxon>Vitales</taxon>
        <taxon>Vitaceae</taxon>
        <taxon>Viteae</taxon>
        <taxon>Vitis</taxon>
    </lineage>
</organism>
<evidence type="ECO:0000256" key="3">
    <source>
        <dbReference type="ARBA" id="ARBA00022980"/>
    </source>
</evidence>
<evidence type="ECO:0000256" key="1">
    <source>
        <dbReference type="ARBA" id="ARBA00004229"/>
    </source>
</evidence>
<dbReference type="PANTHER" id="PTHR12919">
    <property type="entry name" value="30S RIBOSOMAL PROTEIN S16"/>
    <property type="match status" value="1"/>
</dbReference>
<dbReference type="GO" id="GO:0009507">
    <property type="term" value="C:chloroplast"/>
    <property type="evidence" value="ECO:0007669"/>
    <property type="project" value="UniProtKB-SubCell"/>
</dbReference>
<gene>
    <name evidence="6" type="primary">RPS16-2_1</name>
    <name evidence="6" type="ORF">CK203_013647</name>
</gene>
<dbReference type="GO" id="GO:0003735">
    <property type="term" value="F:structural constituent of ribosome"/>
    <property type="evidence" value="ECO:0007669"/>
    <property type="project" value="InterPro"/>
</dbReference>
<dbReference type="Gene3D" id="3.30.1320.10">
    <property type="match status" value="1"/>
</dbReference>
<comment type="similarity">
    <text evidence="2">Belongs to the bacterial ribosomal protein bS16 family.</text>
</comment>
<dbReference type="InterPro" id="IPR023803">
    <property type="entry name" value="Ribosomal_bS16_dom_sf"/>
</dbReference>
<keyword evidence="4" id="KW-0687">Ribonucleoprotein</keyword>
<dbReference type="Pfam" id="PF00886">
    <property type="entry name" value="Ribosomal_S16"/>
    <property type="match status" value="1"/>
</dbReference>
<dbReference type="NCBIfam" id="TIGR00002">
    <property type="entry name" value="S16"/>
    <property type="match status" value="1"/>
</dbReference>
<keyword evidence="3 6" id="KW-0689">Ribosomal protein</keyword>
<evidence type="ECO:0000313" key="7">
    <source>
        <dbReference type="Proteomes" id="UP000288805"/>
    </source>
</evidence>
<evidence type="ECO:0000313" key="6">
    <source>
        <dbReference type="EMBL" id="RVX05408.1"/>
    </source>
</evidence>
<dbReference type="SUPFAM" id="SSF54565">
    <property type="entry name" value="Ribosomal protein S16"/>
    <property type="match status" value="2"/>
</dbReference>
<dbReference type="HAMAP" id="MF_00385">
    <property type="entry name" value="Ribosomal_bS16"/>
    <property type="match status" value="1"/>
</dbReference>
<evidence type="ECO:0000256" key="2">
    <source>
        <dbReference type="ARBA" id="ARBA00006668"/>
    </source>
</evidence>
<evidence type="ECO:0000256" key="5">
    <source>
        <dbReference type="SAM" id="MobiDB-lite"/>
    </source>
</evidence>
<dbReference type="EMBL" id="QGNW01000056">
    <property type="protein sequence ID" value="RVX05408.1"/>
    <property type="molecule type" value="Genomic_DNA"/>
</dbReference>
<dbReference type="InterPro" id="IPR000307">
    <property type="entry name" value="Ribosomal_bS16"/>
</dbReference>
<sequence>MVVRIRLSRFGCKNRPFYRVMAADSRSPRDGKHLEVLGYYNPLPGQDGGKRMGLNFDRVNCLSSGQHDFLRDLKCYHLVCACMVNNCNIYIKKNGRYWLSVGAQPSDPVQQILFRAGLLPPPPMVAMGRKGGHRDTRPVDPLTGRILTPNKPTDVEQPKDDEDGNEDSPSTP</sequence>
<protein>
    <submittedName>
        <fullName evidence="6">30S ribosomal protein S16-2, chloroplastic/mitochondrial</fullName>
    </submittedName>
</protein>
<dbReference type="GO" id="GO:0005840">
    <property type="term" value="C:ribosome"/>
    <property type="evidence" value="ECO:0007669"/>
    <property type="project" value="UniProtKB-KW"/>
</dbReference>
<dbReference type="AlphaFoldDB" id="A0A438J8X6"/>
<dbReference type="GO" id="GO:1990904">
    <property type="term" value="C:ribonucleoprotein complex"/>
    <property type="evidence" value="ECO:0007669"/>
    <property type="project" value="UniProtKB-KW"/>
</dbReference>
<dbReference type="PANTHER" id="PTHR12919:SF39">
    <property type="entry name" value="SMALL RIBOSOMAL SUBUNIT PROTEIN BS16M_BS16C"/>
    <property type="match status" value="1"/>
</dbReference>
<evidence type="ECO:0000256" key="4">
    <source>
        <dbReference type="ARBA" id="ARBA00023274"/>
    </source>
</evidence>
<dbReference type="Proteomes" id="UP000288805">
    <property type="component" value="Unassembled WGS sequence"/>
</dbReference>
<accession>A0A438J8X6</accession>
<proteinExistence type="inferred from homology"/>
<reference evidence="6 7" key="1">
    <citation type="journal article" date="2018" name="PLoS Genet.">
        <title>Population sequencing reveals clonal diversity and ancestral inbreeding in the grapevine cultivar Chardonnay.</title>
        <authorList>
            <person name="Roach M.J."/>
            <person name="Johnson D.L."/>
            <person name="Bohlmann J."/>
            <person name="van Vuuren H.J."/>
            <person name="Jones S.J."/>
            <person name="Pretorius I.S."/>
            <person name="Schmidt S.A."/>
            <person name="Borneman A.R."/>
        </authorList>
    </citation>
    <scope>NUCLEOTIDE SEQUENCE [LARGE SCALE GENOMIC DNA]</scope>
    <source>
        <strain evidence="7">cv. Chardonnay</strain>
        <tissue evidence="6">Leaf</tissue>
    </source>
</reference>